<accession>A0A1R2CPJ7</accession>
<reference evidence="1 2" key="1">
    <citation type="submission" date="2016-11" db="EMBL/GenBank/DDBJ databases">
        <title>The macronuclear genome of Stentor coeruleus: a giant cell with tiny introns.</title>
        <authorList>
            <person name="Slabodnick M."/>
            <person name="Ruby J.G."/>
            <person name="Reiff S.B."/>
            <person name="Swart E.C."/>
            <person name="Gosai S."/>
            <person name="Prabakaran S."/>
            <person name="Witkowska E."/>
            <person name="Larue G.E."/>
            <person name="Fisher S."/>
            <person name="Freeman R.M."/>
            <person name="Gunawardena J."/>
            <person name="Chu W."/>
            <person name="Stover N.A."/>
            <person name="Gregory B.D."/>
            <person name="Nowacki M."/>
            <person name="Derisi J."/>
            <person name="Roy S.W."/>
            <person name="Marshall W.F."/>
            <person name="Sood P."/>
        </authorList>
    </citation>
    <scope>NUCLEOTIDE SEQUENCE [LARGE SCALE GENOMIC DNA]</scope>
    <source>
        <strain evidence="1">WM001</strain>
    </source>
</reference>
<sequence length="209" mass="24540">MGSSKYEIVKKCAFLLNDMPPLPAKPNKTRFPSINHTLAFSFASVLEPMLDFANPDSDGKIVSLLYSKMFAHTAKHLIHKYNRQGQGFYKYRMWAVHDFLKNEGKIYSYVEYPRMEDLISLKREVMNRTPIKVKNLELDQALENINMGAFNDFHDYSMLQFQKDFELAHFFWNIMIDYMITVREKPLEKTQENPITNPITTQSPEKLNN</sequence>
<dbReference type="EMBL" id="MPUH01000093">
    <property type="protein sequence ID" value="OMJ90912.1"/>
    <property type="molecule type" value="Genomic_DNA"/>
</dbReference>
<dbReference type="AlphaFoldDB" id="A0A1R2CPJ7"/>
<gene>
    <name evidence="1" type="ORF">SteCoe_6676</name>
</gene>
<organism evidence="1 2">
    <name type="scientific">Stentor coeruleus</name>
    <dbReference type="NCBI Taxonomy" id="5963"/>
    <lineage>
        <taxon>Eukaryota</taxon>
        <taxon>Sar</taxon>
        <taxon>Alveolata</taxon>
        <taxon>Ciliophora</taxon>
        <taxon>Postciliodesmatophora</taxon>
        <taxon>Heterotrichea</taxon>
        <taxon>Heterotrichida</taxon>
        <taxon>Stentoridae</taxon>
        <taxon>Stentor</taxon>
    </lineage>
</organism>
<protein>
    <submittedName>
        <fullName evidence="1">Uncharacterized protein</fullName>
    </submittedName>
</protein>
<evidence type="ECO:0000313" key="2">
    <source>
        <dbReference type="Proteomes" id="UP000187209"/>
    </source>
</evidence>
<dbReference type="Proteomes" id="UP000187209">
    <property type="component" value="Unassembled WGS sequence"/>
</dbReference>
<dbReference type="OrthoDB" id="10500827at2759"/>
<keyword evidence="2" id="KW-1185">Reference proteome</keyword>
<proteinExistence type="predicted"/>
<comment type="caution">
    <text evidence="1">The sequence shown here is derived from an EMBL/GenBank/DDBJ whole genome shotgun (WGS) entry which is preliminary data.</text>
</comment>
<evidence type="ECO:0000313" key="1">
    <source>
        <dbReference type="EMBL" id="OMJ90912.1"/>
    </source>
</evidence>
<name>A0A1R2CPJ7_9CILI</name>